<reference evidence="1" key="1">
    <citation type="submission" date="2018-05" db="EMBL/GenBank/DDBJ databases">
        <authorList>
            <person name="Lanie J.A."/>
            <person name="Ng W.-L."/>
            <person name="Kazmierczak K.M."/>
            <person name="Andrzejewski T.M."/>
            <person name="Davidsen T.M."/>
            <person name="Wayne K.J."/>
            <person name="Tettelin H."/>
            <person name="Glass J.I."/>
            <person name="Rusch D."/>
            <person name="Podicherti R."/>
            <person name="Tsui H.-C.T."/>
            <person name="Winkler M.E."/>
        </authorList>
    </citation>
    <scope>NUCLEOTIDE SEQUENCE</scope>
</reference>
<feature type="non-terminal residue" evidence="1">
    <location>
        <position position="191"/>
    </location>
</feature>
<dbReference type="AlphaFoldDB" id="A0A382EZX5"/>
<protein>
    <submittedName>
        <fullName evidence="1">Uncharacterized protein</fullName>
    </submittedName>
</protein>
<evidence type="ECO:0000313" key="1">
    <source>
        <dbReference type="EMBL" id="SVB55995.1"/>
    </source>
</evidence>
<name>A0A382EZX5_9ZZZZ</name>
<proteinExistence type="predicted"/>
<gene>
    <name evidence="1" type="ORF">METZ01_LOCUS208849</name>
</gene>
<organism evidence="1">
    <name type="scientific">marine metagenome</name>
    <dbReference type="NCBI Taxonomy" id="408172"/>
    <lineage>
        <taxon>unclassified sequences</taxon>
        <taxon>metagenomes</taxon>
        <taxon>ecological metagenomes</taxon>
    </lineage>
</organism>
<dbReference type="EMBL" id="UINC01047122">
    <property type="protein sequence ID" value="SVB55995.1"/>
    <property type="molecule type" value="Genomic_DNA"/>
</dbReference>
<accession>A0A382EZX5</accession>
<sequence>MLLVSSAPLTQADSKGIISCINADLSMMPASWDADDQSCVRLDLGELEPGDTLSFDLSTNLNIDILMFSVNSISVYQNEQAYRSDSIWERNSVFEDFNGTGSWHWTVPDDREMTRWYLVLDNLAHPQDAGGGAQGGSIASISLDSGTITPGPFTLADTIVRLDPGEHAVLHGPFVVDAGTQVRMDANTMEG</sequence>